<feature type="transmembrane region" description="Helical" evidence="6">
    <location>
        <begin position="165"/>
        <end position="187"/>
    </location>
</feature>
<protein>
    <submittedName>
        <fullName evidence="7">LysE family transporter</fullName>
    </submittedName>
</protein>
<dbReference type="PANTHER" id="PTHR38825:SF2">
    <property type="entry name" value="LYSINE TRANSPORTER LYSE"/>
    <property type="match status" value="1"/>
</dbReference>
<accession>A0A6N0NXC4</accession>
<evidence type="ECO:0000313" key="7">
    <source>
        <dbReference type="EMBL" id="QKQ99749.1"/>
    </source>
</evidence>
<sequence>MEGFLVPLTGLILGLSLAAPPGPVNSVIASESLRSKLHGMSVGLGAMTADFTFFLLTFFFGNFIPIEVRYVFYIVGGIFMIWLSIQVLKSSMSSRTTRGNYITGLLMGLTNPFQIAWWLTSGLFMVQEIGILAIPGFFGGIVIWITVFPIFVHRYGKGISHLIKIVSFLILLAFGSYVLIEGIVLIAHL</sequence>
<evidence type="ECO:0000256" key="5">
    <source>
        <dbReference type="ARBA" id="ARBA00023136"/>
    </source>
</evidence>
<keyword evidence="5 6" id="KW-0472">Membrane</keyword>
<organism evidence="7 8">
    <name type="scientific">Metallosphaera tengchongensis</name>
    <dbReference type="NCBI Taxonomy" id="1532350"/>
    <lineage>
        <taxon>Archaea</taxon>
        <taxon>Thermoproteota</taxon>
        <taxon>Thermoprotei</taxon>
        <taxon>Sulfolobales</taxon>
        <taxon>Sulfolobaceae</taxon>
        <taxon>Metallosphaera</taxon>
    </lineage>
</organism>
<evidence type="ECO:0000256" key="3">
    <source>
        <dbReference type="ARBA" id="ARBA00022692"/>
    </source>
</evidence>
<dbReference type="GeneID" id="55641186"/>
<proteinExistence type="predicted"/>
<dbReference type="EMBL" id="CP049074">
    <property type="protein sequence ID" value="QKQ99749.1"/>
    <property type="molecule type" value="Genomic_DNA"/>
</dbReference>
<keyword evidence="8" id="KW-1185">Reference proteome</keyword>
<dbReference type="OrthoDB" id="121309at2157"/>
<evidence type="ECO:0000256" key="4">
    <source>
        <dbReference type="ARBA" id="ARBA00022989"/>
    </source>
</evidence>
<feature type="transmembrane region" description="Helical" evidence="6">
    <location>
        <begin position="100"/>
        <end position="119"/>
    </location>
</feature>
<dbReference type="KEGG" id="mten:GWK48_04515"/>
<feature type="transmembrane region" description="Helical" evidence="6">
    <location>
        <begin position="131"/>
        <end position="153"/>
    </location>
</feature>
<evidence type="ECO:0000256" key="6">
    <source>
        <dbReference type="SAM" id="Phobius"/>
    </source>
</evidence>
<comment type="subcellular location">
    <subcellularLocation>
        <location evidence="1">Cell membrane</location>
        <topology evidence="1">Multi-pass membrane protein</topology>
    </subcellularLocation>
</comment>
<feature type="transmembrane region" description="Helical" evidence="6">
    <location>
        <begin position="70"/>
        <end position="88"/>
    </location>
</feature>
<evidence type="ECO:0000256" key="2">
    <source>
        <dbReference type="ARBA" id="ARBA00022475"/>
    </source>
</evidence>
<keyword evidence="4 6" id="KW-1133">Transmembrane helix</keyword>
<keyword evidence="3 6" id="KW-0812">Transmembrane</keyword>
<dbReference type="GO" id="GO:0006865">
    <property type="term" value="P:amino acid transport"/>
    <property type="evidence" value="ECO:0007669"/>
    <property type="project" value="InterPro"/>
</dbReference>
<gene>
    <name evidence="7" type="ORF">GWK48_04515</name>
</gene>
<evidence type="ECO:0000313" key="8">
    <source>
        <dbReference type="Proteomes" id="UP000509301"/>
    </source>
</evidence>
<dbReference type="PANTHER" id="PTHR38825">
    <property type="entry name" value="LYSINE EXPORTER PROTEIN (LYSE/YGGA)"/>
    <property type="match status" value="1"/>
</dbReference>
<dbReference type="RefSeq" id="WP_174630020.1">
    <property type="nucleotide sequence ID" value="NZ_CP049074.1"/>
</dbReference>
<reference evidence="7 8" key="1">
    <citation type="submission" date="2020-02" db="EMBL/GenBank/DDBJ databases">
        <title>Comparative genome analysis reveals the metabolism and evolution of the thermophilic archaeal genus Metallosphaera.</title>
        <authorList>
            <person name="Jiang C."/>
        </authorList>
    </citation>
    <scope>NUCLEOTIDE SEQUENCE [LARGE SCALE GENOMIC DNA]</scope>
    <source>
        <strain evidence="7 8">Ric-A</strain>
    </source>
</reference>
<evidence type="ECO:0000256" key="1">
    <source>
        <dbReference type="ARBA" id="ARBA00004651"/>
    </source>
</evidence>
<feature type="transmembrane region" description="Helical" evidence="6">
    <location>
        <begin position="42"/>
        <end position="63"/>
    </location>
</feature>
<dbReference type="InterPro" id="IPR001123">
    <property type="entry name" value="LeuE-type"/>
</dbReference>
<dbReference type="GO" id="GO:0005886">
    <property type="term" value="C:plasma membrane"/>
    <property type="evidence" value="ECO:0007669"/>
    <property type="project" value="UniProtKB-SubCell"/>
</dbReference>
<dbReference type="AlphaFoldDB" id="A0A6N0NXC4"/>
<dbReference type="Proteomes" id="UP000509301">
    <property type="component" value="Chromosome"/>
</dbReference>
<dbReference type="Pfam" id="PF01810">
    <property type="entry name" value="LysE"/>
    <property type="match status" value="1"/>
</dbReference>
<keyword evidence="2" id="KW-1003">Cell membrane</keyword>
<name>A0A6N0NXC4_9CREN</name>